<comment type="caution">
    <text evidence="3">The sequence shown here is derived from an EMBL/GenBank/DDBJ whole genome shotgun (WGS) entry which is preliminary data.</text>
</comment>
<dbReference type="PANTHER" id="PTHR34351">
    <property type="entry name" value="SLR1927 PROTEIN-RELATED"/>
    <property type="match status" value="1"/>
</dbReference>
<dbReference type="RefSeq" id="WP_185915262.1">
    <property type="nucleotide sequence ID" value="NZ_JACMSD010000002.1"/>
</dbReference>
<sequence>MWFRKCVYGLLVVGMALFSVFYKDYLSYLTFAITLLLPLLLYILLRVAVRYTKISLACEHYSVVAGDLQILHIKARVRSFLPVSECRVTLVCRHQYYGGEDVQTVVFPLFPLNRQDFTFPIRALYDGNAVIEVRSIVYFDAFKLWKRRAKELPDPVPFTVMPVIYEIESNMAQRHALGESDTFDQNRFGDDYSETFGIRDYQPGDKLQRIHWKLTASQGRFMVRQGSYPLQNAPLLLLELWADPSRPRYKKELSAALDACASLSFYLLDQVGEHQLCWCDESGLHRYPVRAEEEVLDALQQVFGAKPYADRPHMLQDHYLDQLAGTEPYAFYVTPNLTEEVAKDDRLRSFGDSFTIFYTNPDGGEQAQGPGLVPIDPDQVGASLQNLML</sequence>
<dbReference type="EMBL" id="JANGAB010000002">
    <property type="protein sequence ID" value="MCQ4948803.1"/>
    <property type="molecule type" value="Genomic_DNA"/>
</dbReference>
<dbReference type="PANTHER" id="PTHR34351:SF1">
    <property type="entry name" value="SLR1927 PROTEIN"/>
    <property type="match status" value="1"/>
</dbReference>
<evidence type="ECO:0000313" key="4">
    <source>
        <dbReference type="Proteomes" id="UP001205063"/>
    </source>
</evidence>
<evidence type="ECO:0000313" key="3">
    <source>
        <dbReference type="EMBL" id="MCQ4948803.1"/>
    </source>
</evidence>
<proteinExistence type="predicted"/>
<evidence type="ECO:0000259" key="2">
    <source>
        <dbReference type="Pfam" id="PF01882"/>
    </source>
</evidence>
<feature type="domain" description="DUF58" evidence="2">
    <location>
        <begin position="198"/>
        <end position="316"/>
    </location>
</feature>
<gene>
    <name evidence="3" type="ORF">NE646_03835</name>
</gene>
<keyword evidence="1" id="KW-1133">Transmembrane helix</keyword>
<feature type="transmembrane region" description="Helical" evidence="1">
    <location>
        <begin position="7"/>
        <end position="22"/>
    </location>
</feature>
<feature type="transmembrane region" description="Helical" evidence="1">
    <location>
        <begin position="28"/>
        <end position="45"/>
    </location>
</feature>
<keyword evidence="1" id="KW-0472">Membrane</keyword>
<name>A0AAW5K9G3_9FIRM</name>
<dbReference type="AlphaFoldDB" id="A0AAW5K9G3"/>
<keyword evidence="1" id="KW-0812">Transmembrane</keyword>
<organism evidence="3 4">
    <name type="scientific">Bittarella massiliensis</name>
    <name type="common">ex Durand et al. 2017</name>
    <dbReference type="NCBI Taxonomy" id="1720313"/>
    <lineage>
        <taxon>Bacteria</taxon>
        <taxon>Bacillati</taxon>
        <taxon>Bacillota</taxon>
        <taxon>Clostridia</taxon>
        <taxon>Eubacteriales</taxon>
        <taxon>Oscillospiraceae</taxon>
        <taxon>Bittarella (ex Durand et al. 2017)</taxon>
    </lineage>
</organism>
<accession>A0AAW5K9G3</accession>
<dbReference type="Pfam" id="PF01882">
    <property type="entry name" value="DUF58"/>
    <property type="match status" value="1"/>
</dbReference>
<dbReference type="Proteomes" id="UP001205063">
    <property type="component" value="Unassembled WGS sequence"/>
</dbReference>
<dbReference type="InterPro" id="IPR002881">
    <property type="entry name" value="DUF58"/>
</dbReference>
<protein>
    <submittedName>
        <fullName evidence="3">DUF58 domain-containing protein</fullName>
    </submittedName>
</protein>
<evidence type="ECO:0000256" key="1">
    <source>
        <dbReference type="SAM" id="Phobius"/>
    </source>
</evidence>
<reference evidence="3" key="1">
    <citation type="submission" date="2022-06" db="EMBL/GenBank/DDBJ databases">
        <title>Isolation of gut microbiota from human fecal samples.</title>
        <authorList>
            <person name="Pamer E.G."/>
            <person name="Barat B."/>
            <person name="Waligurski E."/>
            <person name="Medina S."/>
            <person name="Paddock L."/>
            <person name="Mostad J."/>
        </authorList>
    </citation>
    <scope>NUCLEOTIDE SEQUENCE</scope>
    <source>
        <strain evidence="3">DFI.7.96</strain>
    </source>
</reference>